<dbReference type="RefSeq" id="WP_339095957.1">
    <property type="nucleotide sequence ID" value="NZ_CP149782.1"/>
</dbReference>
<evidence type="ECO:0000259" key="1">
    <source>
        <dbReference type="Pfam" id="PF22790"/>
    </source>
</evidence>
<dbReference type="Pfam" id="PF22790">
    <property type="entry name" value="YkoP"/>
    <property type="match status" value="1"/>
</dbReference>
<evidence type="ECO:0000313" key="2">
    <source>
        <dbReference type="EMBL" id="WYF44774.1"/>
    </source>
</evidence>
<reference evidence="2" key="1">
    <citation type="submission" date="2024-03" db="EMBL/GenBank/DDBJ databases">
        <title>Deinococcus weizhi sp. nov., isolated from human skin.</title>
        <authorList>
            <person name="Wei Z."/>
            <person name="Tian F."/>
            <person name="Yang C."/>
            <person name="Xin L.T."/>
            <person name="Wen Z.J."/>
            <person name="Lan K.C."/>
            <person name="Yu L."/>
            <person name="Zhe W."/>
            <person name="Dan F.D."/>
            <person name="Jun W."/>
            <person name="Rui Z."/>
            <person name="Yong X.J."/>
            <person name="Ting Y."/>
            <person name="Wei X."/>
            <person name="Xu Z.G."/>
            <person name="Xin Z."/>
            <person name="Dong F.G."/>
            <person name="Ni X.M."/>
            <person name="Zheng M.G."/>
            <person name="Chun Y."/>
            <person name="Qian W.X."/>
        </authorList>
    </citation>
    <scope>NUCLEOTIDE SEQUENCE</scope>
    <source>
        <strain evidence="2">VB142</strain>
    </source>
</reference>
<feature type="domain" description="YkoP-like" evidence="1">
    <location>
        <begin position="220"/>
        <end position="333"/>
    </location>
</feature>
<gene>
    <name evidence="2" type="ORF">WDJ50_01275</name>
</gene>
<proteinExistence type="predicted"/>
<name>A0AAU6Q2D4_9DEIO</name>
<protein>
    <submittedName>
        <fullName evidence="2">Sectered polysaccharide deacetylase</fullName>
    </submittedName>
</protein>
<dbReference type="AlphaFoldDB" id="A0AAU6Q2D4"/>
<accession>A0AAU6Q2D4</accession>
<dbReference type="InterPro" id="IPR054467">
    <property type="entry name" value="YkoP-like_dom"/>
</dbReference>
<dbReference type="EMBL" id="CP149782">
    <property type="protein sequence ID" value="WYF44774.1"/>
    <property type="molecule type" value="Genomic_DNA"/>
</dbReference>
<organism evidence="2">
    <name type="scientific">Deinococcus sp. VB142</name>
    <dbReference type="NCBI Taxonomy" id="3112952"/>
    <lineage>
        <taxon>Bacteria</taxon>
        <taxon>Thermotogati</taxon>
        <taxon>Deinococcota</taxon>
        <taxon>Deinococci</taxon>
        <taxon>Deinococcales</taxon>
        <taxon>Deinococcaceae</taxon>
        <taxon>Deinococcus</taxon>
    </lineage>
</organism>
<sequence>MPSPRLPLLPAGAFQALHSSDPSRPNLGVTLPLQTPDQLRQLLSRGDITPITLLCPPTFAQTCPAELWAATRQGHEIAGSGHPDHIGLLGACAGQPVRFWHLPEPRREDLKLLRSWHIRLLPTPQKTEPGAIVQTSLAQAPAQLQNWRARGYRPQPVGQLPGLRSITPADLGQHVYNRLVEEPFTRKNRVIDLTERADALLRVAPLDHAPPPLPLPANTPTAELHLHSPRLVGLASRSAVATYRATVRSLYDVGEALQTRPELAEAQAVFAVSLLSGLLEKAGFTLLDLPPRQARWYGLGFRLLRVAYGTLQTPSNSLPRMAWMEREAFLARYGKRGLSPVG</sequence>